<proteinExistence type="predicted"/>
<dbReference type="SUPFAM" id="SSF48403">
    <property type="entry name" value="Ankyrin repeat"/>
    <property type="match status" value="1"/>
</dbReference>
<dbReference type="InterPro" id="IPR036770">
    <property type="entry name" value="Ankyrin_rpt-contain_sf"/>
</dbReference>
<keyword evidence="2" id="KW-1185">Reference proteome</keyword>
<dbReference type="InterPro" id="IPR002110">
    <property type="entry name" value="Ankyrin_rpt"/>
</dbReference>
<accession>A0ABT0YVY5</accession>
<evidence type="ECO:0000313" key="1">
    <source>
        <dbReference type="EMBL" id="MCM5682459.1"/>
    </source>
</evidence>
<dbReference type="EMBL" id="JAMKFE010000019">
    <property type="protein sequence ID" value="MCM5682459.1"/>
    <property type="molecule type" value="Genomic_DNA"/>
</dbReference>
<name>A0ABT0YVY5_9BURK</name>
<evidence type="ECO:0008006" key="3">
    <source>
        <dbReference type="Google" id="ProtNLM"/>
    </source>
</evidence>
<protein>
    <recommendedName>
        <fullName evidence="3">Ankyrin repeat domain-containing protein</fullName>
    </recommendedName>
</protein>
<comment type="caution">
    <text evidence="1">The sequence shown here is derived from an EMBL/GenBank/DDBJ whole genome shotgun (WGS) entry which is preliminary data.</text>
</comment>
<dbReference type="Pfam" id="PF00023">
    <property type="entry name" value="Ank"/>
    <property type="match status" value="1"/>
</dbReference>
<gene>
    <name evidence="1" type="ORF">M8A51_23265</name>
</gene>
<dbReference type="RefSeq" id="WP_251780936.1">
    <property type="nucleotide sequence ID" value="NZ_JAMKFE010000019.1"/>
</dbReference>
<dbReference type="Proteomes" id="UP001165541">
    <property type="component" value="Unassembled WGS sequence"/>
</dbReference>
<dbReference type="Gene3D" id="1.25.40.20">
    <property type="entry name" value="Ankyrin repeat-containing domain"/>
    <property type="match status" value="1"/>
</dbReference>
<evidence type="ECO:0000313" key="2">
    <source>
        <dbReference type="Proteomes" id="UP001165541"/>
    </source>
</evidence>
<organism evidence="1 2">
    <name type="scientific">Caldimonas mangrovi</name>
    <dbReference type="NCBI Taxonomy" id="2944811"/>
    <lineage>
        <taxon>Bacteria</taxon>
        <taxon>Pseudomonadati</taxon>
        <taxon>Pseudomonadota</taxon>
        <taxon>Betaproteobacteria</taxon>
        <taxon>Burkholderiales</taxon>
        <taxon>Sphaerotilaceae</taxon>
        <taxon>Caldimonas</taxon>
    </lineage>
</organism>
<reference evidence="1" key="1">
    <citation type="submission" date="2022-05" db="EMBL/GenBank/DDBJ databases">
        <title>Schlegelella sp. nov., isolated from mangrove soil.</title>
        <authorList>
            <person name="Liu Y."/>
            <person name="Ge X."/>
            <person name="Liu W."/>
        </authorList>
    </citation>
    <scope>NUCLEOTIDE SEQUENCE</scope>
    <source>
        <strain evidence="1">S2-27</strain>
    </source>
</reference>
<sequence length="145" mass="15065">MDPLAATRVADLVSAVEQGDAEYIDRMLALQVQVDEPDVLTGNSALHAAVLYHLELLPALLKHAANPDALDVGGATPLSCVLHELGEGPVGARRQQLVEAAAHLLHAGADPRAGASDQSALELARLYELPDVEALLVNAGAAVTQ</sequence>